<protein>
    <submittedName>
        <fullName evidence="3">Uncharacterized protein (DUF58 family)</fullName>
    </submittedName>
</protein>
<keyword evidence="1" id="KW-1133">Transmembrane helix</keyword>
<keyword evidence="4" id="KW-1185">Reference proteome</keyword>
<dbReference type="SMART" id="SM00327">
    <property type="entry name" value="VWA"/>
    <property type="match status" value="1"/>
</dbReference>
<proteinExistence type="predicted"/>
<dbReference type="Pfam" id="PF01882">
    <property type="entry name" value="DUF58"/>
    <property type="match status" value="1"/>
</dbReference>
<dbReference type="InterPro" id="IPR002035">
    <property type="entry name" value="VWF_A"/>
</dbReference>
<dbReference type="EMBL" id="QPJJ01000004">
    <property type="protein sequence ID" value="RCW73151.1"/>
    <property type="molecule type" value="Genomic_DNA"/>
</dbReference>
<dbReference type="RefSeq" id="WP_245937404.1">
    <property type="nucleotide sequence ID" value="NZ_QPJJ01000004.1"/>
</dbReference>
<dbReference type="PANTHER" id="PTHR33608:SF3">
    <property type="entry name" value="SLR2013 PROTEIN"/>
    <property type="match status" value="1"/>
</dbReference>
<dbReference type="PANTHER" id="PTHR33608">
    <property type="entry name" value="BLL2464 PROTEIN"/>
    <property type="match status" value="1"/>
</dbReference>
<evidence type="ECO:0000259" key="2">
    <source>
        <dbReference type="SMART" id="SM00327"/>
    </source>
</evidence>
<name>A0A368XYS4_9BACI</name>
<feature type="transmembrane region" description="Helical" evidence="1">
    <location>
        <begin position="24"/>
        <end position="42"/>
    </location>
</feature>
<evidence type="ECO:0000313" key="4">
    <source>
        <dbReference type="Proteomes" id="UP000252585"/>
    </source>
</evidence>
<evidence type="ECO:0000313" key="3">
    <source>
        <dbReference type="EMBL" id="RCW73151.1"/>
    </source>
</evidence>
<dbReference type="Gene3D" id="3.40.50.410">
    <property type="entry name" value="von Willebrand factor, type A domain"/>
    <property type="match status" value="1"/>
</dbReference>
<comment type="caution">
    <text evidence="3">The sequence shown here is derived from an EMBL/GenBank/DDBJ whole genome shotgun (WGS) entry which is preliminary data.</text>
</comment>
<reference evidence="3 4" key="1">
    <citation type="submission" date="2018-07" db="EMBL/GenBank/DDBJ databases">
        <title>Genomic Encyclopedia of Type Strains, Phase IV (KMG-IV): sequencing the most valuable type-strain genomes for metagenomic binning, comparative biology and taxonomic classification.</title>
        <authorList>
            <person name="Goeker M."/>
        </authorList>
    </citation>
    <scope>NUCLEOTIDE SEQUENCE [LARGE SCALE GENOMIC DNA]</scope>
    <source>
        <strain evidence="3 4">DSM 27696</strain>
    </source>
</reference>
<gene>
    <name evidence="3" type="ORF">DFR57_104149</name>
</gene>
<dbReference type="SUPFAM" id="SSF53300">
    <property type="entry name" value="vWA-like"/>
    <property type="match status" value="1"/>
</dbReference>
<keyword evidence="1" id="KW-0472">Membrane</keyword>
<accession>A0A368XYS4</accession>
<sequence length="451" mass="52146">MKRFKNWWGLLLFRDRGIVPTRKLILTYLVFACMLFILSFWYFSWLLFITLSISFIGITLFDLVFSPSKKDFTFDRDMPEEMERFEEYTVSIDINNASKKPALFQLKDGLPVSFNPSFNSLYQVKGETKNTLEYTVKPMTRGDFALSQLFIRFQSKLGLWEKQLTPSLESNVKIIPNLSEAKKYLSNAQMYLVHEGNKIRKQRSGMGEFSKVRTYVVGDDPRKINWRQSAKLHEMMTNVYEPEHGKYITLFIDCGRMMGVELENANRLEKAIEAAITVAAAALDNGDYVSVIAFSKEIKTVVPARKGLPHLDRILKGLYNLKADPYESNYAYALQYGQQMQRKRSMFLLFSDVQTFILEDSLQLMMKKIRKKHLVLMLGIEDSLQQKKIKASPSHIGIAIEKSLAQKQDLYLRDQIHYWHKHGISLIEAKAESLAVTAVSQYIDQLNRGSL</sequence>
<feature type="domain" description="VWFA" evidence="2">
    <location>
        <begin position="245"/>
        <end position="416"/>
    </location>
</feature>
<dbReference type="Proteomes" id="UP000252585">
    <property type="component" value="Unassembled WGS sequence"/>
</dbReference>
<evidence type="ECO:0000256" key="1">
    <source>
        <dbReference type="SAM" id="Phobius"/>
    </source>
</evidence>
<dbReference type="AlphaFoldDB" id="A0A368XYS4"/>
<keyword evidence="1" id="KW-0812">Transmembrane</keyword>
<organism evidence="3 4">
    <name type="scientific">Saliterribacillus persicus</name>
    <dbReference type="NCBI Taxonomy" id="930114"/>
    <lineage>
        <taxon>Bacteria</taxon>
        <taxon>Bacillati</taxon>
        <taxon>Bacillota</taxon>
        <taxon>Bacilli</taxon>
        <taxon>Bacillales</taxon>
        <taxon>Bacillaceae</taxon>
        <taxon>Saliterribacillus</taxon>
    </lineage>
</organism>
<dbReference type="InterPro" id="IPR036465">
    <property type="entry name" value="vWFA_dom_sf"/>
</dbReference>
<dbReference type="InterPro" id="IPR002881">
    <property type="entry name" value="DUF58"/>
</dbReference>